<dbReference type="PANTHER" id="PTHR11571:SF224">
    <property type="entry name" value="HEMATOPOIETIC PROSTAGLANDIN D SYNTHASE"/>
    <property type="match status" value="1"/>
</dbReference>
<organism evidence="5 6">
    <name type="scientific">Trichoplax adhaerens</name>
    <name type="common">Trichoplax reptans</name>
    <dbReference type="NCBI Taxonomy" id="10228"/>
    <lineage>
        <taxon>Eukaryota</taxon>
        <taxon>Metazoa</taxon>
        <taxon>Placozoa</taxon>
        <taxon>Uniplacotomia</taxon>
        <taxon>Trichoplacea</taxon>
        <taxon>Trichoplacidae</taxon>
        <taxon>Trichoplax</taxon>
    </lineage>
</organism>
<feature type="domain" description="GST N-terminal" evidence="4">
    <location>
        <begin position="1"/>
        <end position="29"/>
    </location>
</feature>
<comment type="catalytic activity">
    <reaction evidence="3">
        <text>RX + glutathione = an S-substituted glutathione + a halide anion + H(+)</text>
        <dbReference type="Rhea" id="RHEA:16437"/>
        <dbReference type="ChEBI" id="CHEBI:15378"/>
        <dbReference type="ChEBI" id="CHEBI:16042"/>
        <dbReference type="ChEBI" id="CHEBI:17792"/>
        <dbReference type="ChEBI" id="CHEBI:57925"/>
        <dbReference type="ChEBI" id="CHEBI:90779"/>
        <dbReference type="EC" id="2.5.1.18"/>
    </reaction>
</comment>
<dbReference type="CTD" id="6752538"/>
<dbReference type="AlphaFoldDB" id="B3RU78"/>
<dbReference type="InterPro" id="IPR004045">
    <property type="entry name" value="Glutathione_S-Trfase_N"/>
</dbReference>
<dbReference type="Proteomes" id="UP000009022">
    <property type="component" value="Unassembled WGS sequence"/>
</dbReference>
<dbReference type="SUPFAM" id="SSF47616">
    <property type="entry name" value="GST C-terminal domain-like"/>
    <property type="match status" value="1"/>
</dbReference>
<dbReference type="HOGENOM" id="CLU_2018156_0_0_1"/>
<protein>
    <recommendedName>
        <fullName evidence="1">glutathione transferase</fullName>
        <ecNumber evidence="1">2.5.1.18</ecNumber>
    </recommendedName>
</protein>
<dbReference type="Gene3D" id="1.20.1050.130">
    <property type="match status" value="1"/>
</dbReference>
<dbReference type="InterPro" id="IPR036282">
    <property type="entry name" value="Glutathione-S-Trfase_C_sf"/>
</dbReference>
<name>B3RU78_TRIAD</name>
<proteinExistence type="predicted"/>
<evidence type="ECO:0000313" key="6">
    <source>
        <dbReference type="Proteomes" id="UP000009022"/>
    </source>
</evidence>
<dbReference type="GO" id="GO:0006749">
    <property type="term" value="P:glutathione metabolic process"/>
    <property type="evidence" value="ECO:0000318"/>
    <property type="project" value="GO_Central"/>
</dbReference>
<dbReference type="OrthoDB" id="414243at2759"/>
<evidence type="ECO:0000259" key="4">
    <source>
        <dbReference type="PROSITE" id="PS50404"/>
    </source>
</evidence>
<dbReference type="InterPro" id="IPR004046">
    <property type="entry name" value="GST_C"/>
</dbReference>
<dbReference type="EC" id="2.5.1.18" evidence="1"/>
<dbReference type="GO" id="GO:0004364">
    <property type="term" value="F:glutathione transferase activity"/>
    <property type="evidence" value="ECO:0000318"/>
    <property type="project" value="GO_Central"/>
</dbReference>
<gene>
    <name evidence="5" type="ORF">TRIADDRAFT_55185</name>
</gene>
<reference evidence="5 6" key="1">
    <citation type="journal article" date="2008" name="Nature">
        <title>The Trichoplax genome and the nature of placozoans.</title>
        <authorList>
            <person name="Srivastava M."/>
            <person name="Begovic E."/>
            <person name="Chapman J."/>
            <person name="Putnam N.H."/>
            <person name="Hellsten U."/>
            <person name="Kawashima T."/>
            <person name="Kuo A."/>
            <person name="Mitros T."/>
            <person name="Salamov A."/>
            <person name="Carpenter M.L."/>
            <person name="Signorovitch A.Y."/>
            <person name="Moreno M.A."/>
            <person name="Kamm K."/>
            <person name="Grimwood J."/>
            <person name="Schmutz J."/>
            <person name="Shapiro H."/>
            <person name="Grigoriev I.V."/>
            <person name="Buss L.W."/>
            <person name="Schierwater B."/>
            <person name="Dellaporta S.L."/>
            <person name="Rokhsar D.S."/>
        </authorList>
    </citation>
    <scope>NUCLEOTIDE SEQUENCE [LARGE SCALE GENOMIC DNA]</scope>
    <source>
        <strain evidence="5 6">Grell-BS-1999</strain>
    </source>
</reference>
<dbReference type="GeneID" id="6752538"/>
<dbReference type="Pfam" id="PF14497">
    <property type="entry name" value="GST_C_3"/>
    <property type="match status" value="1"/>
</dbReference>
<dbReference type="PhylomeDB" id="B3RU78"/>
<evidence type="ECO:0000256" key="2">
    <source>
        <dbReference type="ARBA" id="ARBA00022679"/>
    </source>
</evidence>
<dbReference type="EMBL" id="DS985244">
    <property type="protein sequence ID" value="EDV25292.1"/>
    <property type="molecule type" value="Genomic_DNA"/>
</dbReference>
<dbReference type="PROSITE" id="PS50404">
    <property type="entry name" value="GST_NTER"/>
    <property type="match status" value="1"/>
</dbReference>
<keyword evidence="2" id="KW-0808">Transferase</keyword>
<dbReference type="RefSeq" id="XP_002111325.1">
    <property type="nucleotide sequence ID" value="XM_002111289.1"/>
</dbReference>
<dbReference type="KEGG" id="tad:TRIADDRAFT_55185"/>
<dbReference type="InterPro" id="IPR050213">
    <property type="entry name" value="GST_superfamily"/>
</dbReference>
<evidence type="ECO:0000256" key="3">
    <source>
        <dbReference type="ARBA" id="ARBA00047960"/>
    </source>
</evidence>
<accession>B3RU78</accession>
<evidence type="ECO:0000256" key="1">
    <source>
        <dbReference type="ARBA" id="ARBA00012452"/>
    </source>
</evidence>
<evidence type="ECO:0000313" key="5">
    <source>
        <dbReference type="EMBL" id="EDV25292.1"/>
    </source>
</evidence>
<dbReference type="PANTHER" id="PTHR11571">
    <property type="entry name" value="GLUTATHIONE S-TRANSFERASE"/>
    <property type="match status" value="1"/>
</dbReference>
<keyword evidence="6" id="KW-1185">Reference proteome</keyword>
<sequence length="123" mass="14358">MPILEVNGNIISQSTTVCRYLAHTIGIDSKDSFQKTQIDMIAETCTRDIAEKFYNYRSSMKVPDEPVRLSYVDFAYYCMMITNVMPVMNNFSTSYPKSSDVYTRIAKEPKIEEWERTKPEIRM</sequence>
<dbReference type="InParanoid" id="B3RU78"/>